<feature type="domain" description="DUF985" evidence="1">
    <location>
        <begin position="7"/>
        <end position="135"/>
    </location>
</feature>
<dbReference type="EMBL" id="HG322950">
    <property type="protein sequence ID" value="CDF85944.1"/>
    <property type="molecule type" value="Genomic_DNA"/>
</dbReference>
<dbReference type="CDD" id="cd06121">
    <property type="entry name" value="cupin_YML079wp"/>
    <property type="match status" value="1"/>
</dbReference>
<dbReference type="PANTHER" id="PTHR33387:SF3">
    <property type="entry name" value="DUF985 DOMAIN-CONTAINING PROTEIN"/>
    <property type="match status" value="1"/>
</dbReference>
<reference evidence="2 3" key="2">
    <citation type="submission" date="2014-05" db="EMBL/GenBank/DDBJ databases">
        <title>Genome sequence of the 3-chlorobenzoate degrading bacterium Pseudomonas knackmussii B13 shows multiple evidence for horizontal gene transfer.</title>
        <authorList>
            <person name="Miyazaki R."/>
            <person name="Bertelli C."/>
            <person name="Falquet L."/>
            <person name="Robinson-Rechavi M."/>
            <person name="Gharib W."/>
            <person name="Roy S."/>
            <person name="Van der Meer J.R."/>
        </authorList>
    </citation>
    <scope>NUCLEOTIDE SEQUENCE [LARGE SCALE GENOMIC DNA]</scope>
    <source>
        <strain evidence="2 3">B13</strain>
    </source>
</reference>
<reference evidence="2 3" key="1">
    <citation type="submission" date="2013-03" db="EMBL/GenBank/DDBJ databases">
        <authorList>
            <person name="Linke B."/>
        </authorList>
    </citation>
    <scope>NUCLEOTIDE SEQUENCE [LARGE SCALE GENOMIC DNA]</scope>
    <source>
        <strain evidence="2 3">B13</strain>
    </source>
</reference>
<dbReference type="InterPro" id="IPR009327">
    <property type="entry name" value="Cupin_DUF985"/>
</dbReference>
<evidence type="ECO:0000259" key="1">
    <source>
        <dbReference type="Pfam" id="PF06172"/>
    </source>
</evidence>
<dbReference type="AlphaFoldDB" id="A0A024HMS3"/>
<dbReference type="RefSeq" id="WP_043254749.1">
    <property type="nucleotide sequence ID" value="NZ_HG322950.1"/>
</dbReference>
<sequence>MHPRARQLIETLQLAPHPEGGFYRRVFESRLADTSGRPQSSAIFFLLPAGAVSRWHRVDADELWHWHEGGSLELLVAEASEAEVCREILGPVGAGSLPQRAVPAYAWQAARCLGDYVLVGCTVSPAFEFAGFELLAGDVEAQREWPRLMAEFPELV</sequence>
<evidence type="ECO:0000313" key="3">
    <source>
        <dbReference type="Proteomes" id="UP000025241"/>
    </source>
</evidence>
<dbReference type="Proteomes" id="UP000025241">
    <property type="component" value="Chromosome I"/>
</dbReference>
<evidence type="ECO:0000313" key="2">
    <source>
        <dbReference type="EMBL" id="CDF85944.1"/>
    </source>
</evidence>
<dbReference type="InterPro" id="IPR011051">
    <property type="entry name" value="RmlC_Cupin_sf"/>
</dbReference>
<dbReference type="HOGENOM" id="CLU_088365_1_1_6"/>
<dbReference type="InterPro" id="IPR014710">
    <property type="entry name" value="RmlC-like_jellyroll"/>
</dbReference>
<dbReference type="OrthoDB" id="9798288at2"/>
<gene>
    <name evidence="2" type="ORF">PKB_4620</name>
</gene>
<name>A0A024HMS3_PSEKB</name>
<dbReference type="Gene3D" id="2.60.120.10">
    <property type="entry name" value="Jelly Rolls"/>
    <property type="match status" value="1"/>
</dbReference>
<accession>A0A024HMS3</accession>
<dbReference type="PATRIC" id="fig|1301098.3.peg.4609"/>
<dbReference type="SUPFAM" id="SSF51182">
    <property type="entry name" value="RmlC-like cupins"/>
    <property type="match status" value="1"/>
</dbReference>
<dbReference type="STRING" id="1301098.PKB_4620"/>
<dbReference type="KEGG" id="pkc:PKB_4620"/>
<dbReference type="InterPro" id="IPR039935">
    <property type="entry name" value="YML079W-like"/>
</dbReference>
<keyword evidence="3" id="KW-1185">Reference proteome</keyword>
<protein>
    <recommendedName>
        <fullName evidence="1">DUF985 domain-containing protein</fullName>
    </recommendedName>
</protein>
<dbReference type="PANTHER" id="PTHR33387">
    <property type="entry name" value="RMLC-LIKE JELLY ROLL FOLD PROTEIN"/>
    <property type="match status" value="1"/>
</dbReference>
<organism evidence="2 3">
    <name type="scientific">Pseudomonas knackmussii (strain DSM 6978 / CCUG 54928 / LMG 23759 / B13)</name>
    <dbReference type="NCBI Taxonomy" id="1301098"/>
    <lineage>
        <taxon>Bacteria</taxon>
        <taxon>Pseudomonadati</taxon>
        <taxon>Pseudomonadota</taxon>
        <taxon>Gammaproteobacteria</taxon>
        <taxon>Pseudomonadales</taxon>
        <taxon>Pseudomonadaceae</taxon>
        <taxon>Pseudomonas</taxon>
    </lineage>
</organism>
<dbReference type="Pfam" id="PF06172">
    <property type="entry name" value="Cupin_5"/>
    <property type="match status" value="1"/>
</dbReference>
<proteinExistence type="predicted"/>
<dbReference type="eggNOG" id="COG3542">
    <property type="taxonomic scope" value="Bacteria"/>
</dbReference>